<dbReference type="Pfam" id="PF08164">
    <property type="entry name" value="TRAUB"/>
    <property type="match status" value="1"/>
</dbReference>
<evidence type="ECO:0000259" key="4">
    <source>
        <dbReference type="Pfam" id="PF13339"/>
    </source>
</evidence>
<feature type="domain" description="AATF leucine zipper-containing" evidence="4">
    <location>
        <begin position="116"/>
        <end position="248"/>
    </location>
</feature>
<feature type="compositionally biased region" description="Basic residues" evidence="2">
    <location>
        <begin position="1"/>
        <end position="12"/>
    </location>
</feature>
<dbReference type="PANTHER" id="PTHR15565:SF0">
    <property type="entry name" value="PROTEIN AATF"/>
    <property type="match status" value="1"/>
</dbReference>
<evidence type="ECO:0000259" key="3">
    <source>
        <dbReference type="Pfam" id="PF08164"/>
    </source>
</evidence>
<keyword evidence="6" id="KW-1185">Reference proteome</keyword>
<feature type="domain" description="Apoptosis-antagonizing transcription factor C-terminal" evidence="3">
    <location>
        <begin position="327"/>
        <end position="402"/>
    </location>
</feature>
<protein>
    <submittedName>
        <fullName evidence="5">Uncharacterized protein</fullName>
    </submittedName>
</protein>
<reference evidence="5 6" key="1">
    <citation type="journal article" date="2024" name="Plant Biotechnol. J.">
        <title>Dendrobium thyrsiflorum genome and its molecular insights into genes involved in important horticultural traits.</title>
        <authorList>
            <person name="Chen B."/>
            <person name="Wang J.Y."/>
            <person name="Zheng P.J."/>
            <person name="Li K.L."/>
            <person name="Liang Y.M."/>
            <person name="Chen X.F."/>
            <person name="Zhang C."/>
            <person name="Zhao X."/>
            <person name="He X."/>
            <person name="Zhang G.Q."/>
            <person name="Liu Z.J."/>
            <person name="Xu Q."/>
        </authorList>
    </citation>
    <scope>NUCLEOTIDE SEQUENCE [LARGE SCALE GENOMIC DNA]</scope>
    <source>
        <strain evidence="5">GZMU011</strain>
    </source>
</reference>
<comment type="caution">
    <text evidence="5">The sequence shown here is derived from an EMBL/GenBank/DDBJ whole genome shotgun (WGS) entry which is preliminary data.</text>
</comment>
<dbReference type="InterPro" id="IPR025160">
    <property type="entry name" value="AATF"/>
</dbReference>
<dbReference type="PANTHER" id="PTHR15565">
    <property type="entry name" value="AATF PROTEIN APOPTOSIS ANTAGONIZING TRANSCRIPTION FACTOR"/>
    <property type="match status" value="1"/>
</dbReference>
<gene>
    <name evidence="5" type="ORF">M5K25_027160</name>
</gene>
<dbReference type="Proteomes" id="UP001552299">
    <property type="component" value="Unassembled WGS sequence"/>
</dbReference>
<name>A0ABD0TZ17_DENTH</name>
<feature type="region of interest" description="Disordered" evidence="2">
    <location>
        <begin position="1"/>
        <end position="89"/>
    </location>
</feature>
<comment type="similarity">
    <text evidence="1">Belongs to the AATF family.</text>
</comment>
<accession>A0ABD0TZ17</accession>
<dbReference type="AlphaFoldDB" id="A0ABD0TZ17"/>
<feature type="compositionally biased region" description="Basic and acidic residues" evidence="2">
    <location>
        <begin position="76"/>
        <end position="86"/>
    </location>
</feature>
<dbReference type="InterPro" id="IPR012617">
    <property type="entry name" value="AATF_C"/>
</dbReference>
<sequence length="412" mass="46692">MRSTLRRSKRSKRSNDTSESSLESDGYDENVVGSDRVSEMEMGLTLDQSMRNEENNSGSDYEAEDAEECDVEEGENAEKSGGQRDTEMEELEKEYQTIRSEEQDLLKSMRHRKDEDAIKGQAVKNQKALWDKTLEFRFLLQKAFSASNKLPQEPVKSCFCNADATVDQAYLELISSSTQTLNSLLELQEALLENNHSITQGNGKGSCTDDDLSSDLKGEDDEEWSNIYKSYDRISTFRNNSVDKWHRKTQVTTGAAAFRGKLNAFNQNVSDQIKSYMGDPNRMIKRMQLRGSSVGVFGKVPALLENTTEEDGNFDGDPELLDDSEFYQQLLKEFFESCDPTSSESAFYALKKLQPKKRKIVDRRASKSRKIRYNVHEKIVNFMAPVPMNLPPMAPKLFENLFGIGNPKSAVA</sequence>
<dbReference type="EMBL" id="JANQDX010000019">
    <property type="protein sequence ID" value="KAL0904991.1"/>
    <property type="molecule type" value="Genomic_DNA"/>
</dbReference>
<dbReference type="Pfam" id="PF13339">
    <property type="entry name" value="AATF-Che1"/>
    <property type="match status" value="1"/>
</dbReference>
<evidence type="ECO:0000256" key="1">
    <source>
        <dbReference type="ARBA" id="ARBA00008966"/>
    </source>
</evidence>
<proteinExistence type="inferred from homology"/>
<evidence type="ECO:0000313" key="5">
    <source>
        <dbReference type="EMBL" id="KAL0904991.1"/>
    </source>
</evidence>
<evidence type="ECO:0000313" key="6">
    <source>
        <dbReference type="Proteomes" id="UP001552299"/>
    </source>
</evidence>
<organism evidence="5 6">
    <name type="scientific">Dendrobium thyrsiflorum</name>
    <name type="common">Pinecone-like raceme dendrobium</name>
    <name type="synonym">Orchid</name>
    <dbReference type="NCBI Taxonomy" id="117978"/>
    <lineage>
        <taxon>Eukaryota</taxon>
        <taxon>Viridiplantae</taxon>
        <taxon>Streptophyta</taxon>
        <taxon>Embryophyta</taxon>
        <taxon>Tracheophyta</taxon>
        <taxon>Spermatophyta</taxon>
        <taxon>Magnoliopsida</taxon>
        <taxon>Liliopsida</taxon>
        <taxon>Asparagales</taxon>
        <taxon>Orchidaceae</taxon>
        <taxon>Epidendroideae</taxon>
        <taxon>Malaxideae</taxon>
        <taxon>Dendrobiinae</taxon>
        <taxon>Dendrobium</taxon>
    </lineage>
</organism>
<dbReference type="InterPro" id="IPR039223">
    <property type="entry name" value="AATF/Bfr2"/>
</dbReference>
<feature type="compositionally biased region" description="Acidic residues" evidence="2">
    <location>
        <begin position="61"/>
        <end position="75"/>
    </location>
</feature>
<evidence type="ECO:0000256" key="2">
    <source>
        <dbReference type="SAM" id="MobiDB-lite"/>
    </source>
</evidence>